<evidence type="ECO:0000313" key="1">
    <source>
        <dbReference type="EMBL" id="CAJ0581344.1"/>
    </source>
</evidence>
<name>A0AA36G6P2_9BILA</name>
<keyword evidence="2" id="KW-1185">Reference proteome</keyword>
<dbReference type="AlphaFoldDB" id="A0AA36G6P2"/>
<dbReference type="EMBL" id="CATQJA010002663">
    <property type="protein sequence ID" value="CAJ0581344.1"/>
    <property type="molecule type" value="Genomic_DNA"/>
</dbReference>
<sequence>MKSLILLGSACDDVKMNKTPESLEYRKNKTIDWVRQISSHAVDWAEAIQELSWPECATELAEERLWKKKPATADEAASIVRRAYEDTGPKAWGYQTLAHPGDWVPERHYAVRAINGTYANVTNAEGWTVHVFRYNFVDPAFCKRVEQAKIRLQEEDYAVKRALRNSLDVSRGRAELAIDRYFAPIGLVSEDAFSGSFFLMDNPMHCEDHAIVGNCTLEACPTNGTLSASQELIENHWFPWPCQYRAYHLMV</sequence>
<proteinExistence type="predicted"/>
<evidence type="ECO:0000313" key="2">
    <source>
        <dbReference type="Proteomes" id="UP001177023"/>
    </source>
</evidence>
<feature type="non-terminal residue" evidence="1">
    <location>
        <position position="251"/>
    </location>
</feature>
<dbReference type="Proteomes" id="UP001177023">
    <property type="component" value="Unassembled WGS sequence"/>
</dbReference>
<accession>A0AA36G6P2</accession>
<organism evidence="1 2">
    <name type="scientific">Mesorhabditis spiculigera</name>
    <dbReference type="NCBI Taxonomy" id="96644"/>
    <lineage>
        <taxon>Eukaryota</taxon>
        <taxon>Metazoa</taxon>
        <taxon>Ecdysozoa</taxon>
        <taxon>Nematoda</taxon>
        <taxon>Chromadorea</taxon>
        <taxon>Rhabditida</taxon>
        <taxon>Rhabditina</taxon>
        <taxon>Rhabditomorpha</taxon>
        <taxon>Rhabditoidea</taxon>
        <taxon>Rhabditidae</taxon>
        <taxon>Mesorhabditinae</taxon>
        <taxon>Mesorhabditis</taxon>
    </lineage>
</organism>
<gene>
    <name evidence="1" type="ORF">MSPICULIGERA_LOCUS19506</name>
</gene>
<reference evidence="1" key="1">
    <citation type="submission" date="2023-06" db="EMBL/GenBank/DDBJ databases">
        <authorList>
            <person name="Delattre M."/>
        </authorList>
    </citation>
    <scope>NUCLEOTIDE SEQUENCE</scope>
    <source>
        <strain evidence="1">AF72</strain>
    </source>
</reference>
<comment type="caution">
    <text evidence="1">The sequence shown here is derived from an EMBL/GenBank/DDBJ whole genome shotgun (WGS) entry which is preliminary data.</text>
</comment>
<protein>
    <submittedName>
        <fullName evidence="1">Uncharacterized protein</fullName>
    </submittedName>
</protein>